<dbReference type="InterPro" id="IPR036388">
    <property type="entry name" value="WH-like_DNA-bd_sf"/>
</dbReference>
<dbReference type="PROSITE" id="PS51755">
    <property type="entry name" value="OMPR_PHOB"/>
    <property type="match status" value="1"/>
</dbReference>
<dbReference type="Gene3D" id="1.10.10.10">
    <property type="entry name" value="Winged helix-like DNA-binding domain superfamily/Winged helix DNA-binding domain"/>
    <property type="match status" value="1"/>
</dbReference>
<evidence type="ECO:0000313" key="5">
    <source>
        <dbReference type="EMBL" id="QQN51320.1"/>
    </source>
</evidence>
<dbReference type="InterPro" id="IPR016032">
    <property type="entry name" value="Sig_transdc_resp-reg_C-effctor"/>
</dbReference>
<evidence type="ECO:0000259" key="4">
    <source>
        <dbReference type="PROSITE" id="PS51755"/>
    </source>
</evidence>
<evidence type="ECO:0000313" key="6">
    <source>
        <dbReference type="Proteomes" id="UP000595933"/>
    </source>
</evidence>
<protein>
    <submittedName>
        <fullName evidence="5">Winged helix-turn-helix domain-containing protein</fullName>
    </submittedName>
</protein>
<evidence type="ECO:0000256" key="2">
    <source>
        <dbReference type="PROSITE-ProRule" id="PRU01091"/>
    </source>
</evidence>
<dbReference type="CDD" id="cd00383">
    <property type="entry name" value="trans_reg_C"/>
    <property type="match status" value="1"/>
</dbReference>
<keyword evidence="1 2" id="KW-0238">DNA-binding</keyword>
<accession>A0A9X7YT98</accession>
<organism evidence="5 6">
    <name type="scientific">Stutzerimonas balearica</name>
    <dbReference type="NCBI Taxonomy" id="74829"/>
    <lineage>
        <taxon>Bacteria</taxon>
        <taxon>Pseudomonadati</taxon>
        <taxon>Pseudomonadota</taxon>
        <taxon>Gammaproteobacteria</taxon>
        <taxon>Pseudomonadales</taxon>
        <taxon>Pseudomonadaceae</taxon>
        <taxon>Stutzerimonas</taxon>
    </lineage>
</organism>
<dbReference type="GO" id="GO:0000160">
    <property type="term" value="P:phosphorelay signal transduction system"/>
    <property type="evidence" value="ECO:0007669"/>
    <property type="project" value="InterPro"/>
</dbReference>
<evidence type="ECO:0000256" key="3">
    <source>
        <dbReference type="SAM" id="MobiDB-lite"/>
    </source>
</evidence>
<dbReference type="SUPFAM" id="SSF46894">
    <property type="entry name" value="C-terminal effector domain of the bipartite response regulators"/>
    <property type="match status" value="1"/>
</dbReference>
<dbReference type="GO" id="GO:0003677">
    <property type="term" value="F:DNA binding"/>
    <property type="evidence" value="ECO:0007669"/>
    <property type="project" value="UniProtKB-UniRule"/>
</dbReference>
<feature type="region of interest" description="Disordered" evidence="3">
    <location>
        <begin position="116"/>
        <end position="149"/>
    </location>
</feature>
<dbReference type="InterPro" id="IPR001867">
    <property type="entry name" value="OmpR/PhoB-type_DNA-bd"/>
</dbReference>
<dbReference type="AlphaFoldDB" id="A0A9X7YT98"/>
<dbReference type="GO" id="GO:0006355">
    <property type="term" value="P:regulation of DNA-templated transcription"/>
    <property type="evidence" value="ECO:0007669"/>
    <property type="project" value="InterPro"/>
</dbReference>
<name>A0A9X7YT98_9GAMM</name>
<feature type="domain" description="OmpR/PhoB-type" evidence="4">
    <location>
        <begin position="6"/>
        <end position="109"/>
    </location>
</feature>
<dbReference type="EMBL" id="CP067013">
    <property type="protein sequence ID" value="QQN51320.1"/>
    <property type="molecule type" value="Genomic_DNA"/>
</dbReference>
<dbReference type="RefSeq" id="WP_200292173.1">
    <property type="nucleotide sequence ID" value="NZ_CP067013.1"/>
</dbReference>
<feature type="DNA-binding region" description="OmpR/PhoB-type" evidence="2">
    <location>
        <begin position="6"/>
        <end position="109"/>
    </location>
</feature>
<gene>
    <name evidence="5" type="ORF">I6H70_02305</name>
</gene>
<reference evidence="5 6" key="1">
    <citation type="submission" date="2020-12" db="EMBL/GenBank/DDBJ databases">
        <title>FDA dAtabase for Regulatory Grade micrObial Sequences (FDA-ARGOS): Supporting development and validation of Infectious Disease Dx tests.</title>
        <authorList>
            <person name="Sproer C."/>
            <person name="Gronow S."/>
            <person name="Severitt S."/>
            <person name="Schroder I."/>
            <person name="Tallon L."/>
            <person name="Sadzewicz L."/>
            <person name="Zhao X."/>
            <person name="Boylan J."/>
            <person name="Ott S."/>
            <person name="Bowen H."/>
            <person name="Vavikolanu K."/>
            <person name="Mehta A."/>
            <person name="Aluvathingal J."/>
            <person name="Nadendla S."/>
            <person name="Lowell S."/>
            <person name="Myers T."/>
            <person name="Yan Y."/>
            <person name="Sichtig H."/>
        </authorList>
    </citation>
    <scope>NUCLEOTIDE SEQUENCE [LARGE SCALE GENOMIC DNA]</scope>
    <source>
        <strain evidence="5 6">FDAARGOS_1013</strain>
    </source>
</reference>
<dbReference type="SMART" id="SM00862">
    <property type="entry name" value="Trans_reg_C"/>
    <property type="match status" value="1"/>
</dbReference>
<dbReference type="Proteomes" id="UP000595933">
    <property type="component" value="Chromosome"/>
</dbReference>
<dbReference type="Pfam" id="PF00486">
    <property type="entry name" value="Trans_reg_C"/>
    <property type="match status" value="1"/>
</dbReference>
<proteinExistence type="predicted"/>
<evidence type="ECO:0000256" key="1">
    <source>
        <dbReference type="ARBA" id="ARBA00023125"/>
    </source>
</evidence>
<sequence length="278" mass="30623">MKSHHLRVHKGAGRAEFRPEQNLLLIQDASGNEESLTISYTDSRALELLLSIPGQIRSREEILRYAWEHRIVSTGSLNQCIFNLRNLIGDEKLHEIIQTVPRRGYRWNPDFALTEPSAPETPLPAAPPLLTTPACEPEPEPEPDAEARPAVSAGQGAGLLWVWNASLGLVLLMLWLWQQYDYANYTPSLLAGPVALDTREHLGYRFNIVRNGNPVDELLEAIVAPAFAEASADYWVVPRSNDFSLSCVPASGTAVNAIIPKGRGLAPAVSAFLRRCSA</sequence>